<accession>U1HUD4</accession>
<dbReference type="AlphaFoldDB" id="U1HUD4"/>
<organism evidence="1 2">
    <name type="scientific">Endocarpon pusillum (strain Z07020 / HMAS-L-300199)</name>
    <name type="common">Lichen-forming fungus</name>
    <dbReference type="NCBI Taxonomy" id="1263415"/>
    <lineage>
        <taxon>Eukaryota</taxon>
        <taxon>Fungi</taxon>
        <taxon>Dikarya</taxon>
        <taxon>Ascomycota</taxon>
        <taxon>Pezizomycotina</taxon>
        <taxon>Eurotiomycetes</taxon>
        <taxon>Chaetothyriomycetidae</taxon>
        <taxon>Verrucariales</taxon>
        <taxon>Verrucariaceae</taxon>
        <taxon>Endocarpon</taxon>
    </lineage>
</organism>
<protein>
    <submittedName>
        <fullName evidence="1">Uncharacterized protein</fullName>
    </submittedName>
</protein>
<reference evidence="2" key="1">
    <citation type="journal article" date="2014" name="BMC Genomics">
        <title>Genome characteristics reveal the impact of lichenization on lichen-forming fungus Endocarpon pusillum Hedwig (Verrucariales, Ascomycota).</title>
        <authorList>
            <person name="Wang Y.-Y."/>
            <person name="Liu B."/>
            <person name="Zhang X.-Y."/>
            <person name="Zhou Q.-M."/>
            <person name="Zhang T."/>
            <person name="Li H."/>
            <person name="Yu Y.-F."/>
            <person name="Zhang X.-L."/>
            <person name="Hao X.-Y."/>
            <person name="Wang M."/>
            <person name="Wang L."/>
            <person name="Wei J.-C."/>
        </authorList>
    </citation>
    <scope>NUCLEOTIDE SEQUENCE [LARGE SCALE GENOMIC DNA]</scope>
    <source>
        <strain evidence="2">Z07020 / HMAS-L-300199</strain>
    </source>
</reference>
<dbReference type="EMBL" id="KE721013">
    <property type="protein sequence ID" value="ERF72914.1"/>
    <property type="molecule type" value="Genomic_DNA"/>
</dbReference>
<keyword evidence="2" id="KW-1185">Reference proteome</keyword>
<dbReference type="HOGENOM" id="CLU_1570644_0_0_1"/>
<sequence length="170" mass="19530">MLSRFLQSSWKNQHFALLPNNDDVEEFNGKDEVESLNPAPNSLLRRIDQRTWQLVRTRYLPHILGAQPYSERPEFGDCGEQGSLERPRRQVAYLILSLLSRKPKCYDAELAAEFVGKINHKFYRNETQTAENEVPLEERHAGDRPYILRDESTTICIAITLGEAAPSVSE</sequence>
<dbReference type="RefSeq" id="XP_007801426.1">
    <property type="nucleotide sequence ID" value="XM_007803235.1"/>
</dbReference>
<name>U1HUD4_ENDPU</name>
<dbReference type="OrthoDB" id="3687641at2759"/>
<dbReference type="GeneID" id="19243211"/>
<dbReference type="Proteomes" id="UP000019373">
    <property type="component" value="Unassembled WGS sequence"/>
</dbReference>
<evidence type="ECO:0000313" key="1">
    <source>
        <dbReference type="EMBL" id="ERF72914.1"/>
    </source>
</evidence>
<evidence type="ECO:0000313" key="2">
    <source>
        <dbReference type="Proteomes" id="UP000019373"/>
    </source>
</evidence>
<gene>
    <name evidence="1" type="ORF">EPUS_08361</name>
</gene>
<proteinExistence type="predicted"/>